<name>A0A8T3YN40_9ARCH</name>
<dbReference type="Pfam" id="PF01966">
    <property type="entry name" value="HD"/>
    <property type="match status" value="1"/>
</dbReference>
<reference evidence="2" key="1">
    <citation type="submission" date="2020-07" db="EMBL/GenBank/DDBJ databases">
        <title>Huge and variable diversity of episymbiotic CPR bacteria and DPANN archaea in groundwater ecosystems.</title>
        <authorList>
            <person name="He C.Y."/>
            <person name="Keren R."/>
            <person name="Whittaker M."/>
            <person name="Farag I.F."/>
            <person name="Doudna J."/>
            <person name="Cate J.H.D."/>
            <person name="Banfield J.F."/>
        </authorList>
    </citation>
    <scope>NUCLEOTIDE SEQUENCE</scope>
    <source>
        <strain evidence="2">NC_groundwater_1296_Ag_S-0.2um_52_80</strain>
    </source>
</reference>
<dbReference type="InterPro" id="IPR006674">
    <property type="entry name" value="HD_domain"/>
</dbReference>
<comment type="caution">
    <text evidence="2">The sequence shown here is derived from an EMBL/GenBank/DDBJ whole genome shotgun (WGS) entry which is preliminary data.</text>
</comment>
<accession>A0A8T3YN40</accession>
<gene>
    <name evidence="2" type="ORF">HY544_04235</name>
</gene>
<dbReference type="AlphaFoldDB" id="A0A8T3YN40"/>
<protein>
    <recommendedName>
        <fullName evidence="1">HD domain-containing protein</fullName>
    </recommendedName>
</protein>
<evidence type="ECO:0000313" key="2">
    <source>
        <dbReference type="EMBL" id="MBI4210686.1"/>
    </source>
</evidence>
<sequence>MKIPSMSECMAIMREYDVPENVMAHTEAVRRIANFLAEKISARGNDVDSKLVDRAALMHDFLKVHCIRNKCRHAHEAGRVLAERGYPEFGEAVKQHGLEEVLVFGQKTRLEAKIVWYADKRVNHDKVVSLAERYAYLKSRYGSASGKKMAEIVSTQVPAIELERELFALAGIGKDFSAADISARKGAE</sequence>
<proteinExistence type="predicted"/>
<evidence type="ECO:0000259" key="1">
    <source>
        <dbReference type="Pfam" id="PF01966"/>
    </source>
</evidence>
<feature type="domain" description="HD" evidence="1">
    <location>
        <begin position="23"/>
        <end position="120"/>
    </location>
</feature>
<dbReference type="SUPFAM" id="SSF109604">
    <property type="entry name" value="HD-domain/PDEase-like"/>
    <property type="match status" value="1"/>
</dbReference>
<organism evidence="2 3">
    <name type="scientific">Candidatus Iainarchaeum sp</name>
    <dbReference type="NCBI Taxonomy" id="3101447"/>
    <lineage>
        <taxon>Archaea</taxon>
        <taxon>Candidatus Iainarchaeota</taxon>
        <taxon>Candidatus Iainarchaeia</taxon>
        <taxon>Candidatus Iainarchaeales</taxon>
        <taxon>Candidatus Iainarchaeaceae</taxon>
        <taxon>Candidatus Iainarchaeum</taxon>
    </lineage>
</organism>
<evidence type="ECO:0000313" key="3">
    <source>
        <dbReference type="Proteomes" id="UP000732298"/>
    </source>
</evidence>
<dbReference type="Proteomes" id="UP000732298">
    <property type="component" value="Unassembled WGS sequence"/>
</dbReference>
<dbReference type="EMBL" id="JACQPB010000040">
    <property type="protein sequence ID" value="MBI4210686.1"/>
    <property type="molecule type" value="Genomic_DNA"/>
</dbReference>
<dbReference type="Gene3D" id="1.10.3210.10">
    <property type="entry name" value="Hypothetical protein af1432"/>
    <property type="match status" value="1"/>
</dbReference>